<keyword evidence="3" id="KW-1185">Reference proteome</keyword>
<dbReference type="AlphaFoldDB" id="A0A699YGD0"/>
<name>A0A699YGD0_HAELA</name>
<feature type="signal peptide" evidence="1">
    <location>
        <begin position="1"/>
        <end position="18"/>
    </location>
</feature>
<sequence>MAAHVVALIVMAACRVDLQGGLNDDQSGASSVGMLTCSTFVASPSGLSTASLEAWLTAISERYGPTATLAFGLAVLYRLYQEVWSNSLVVGGFFGP</sequence>
<reference evidence="2 3" key="1">
    <citation type="submission" date="2020-02" db="EMBL/GenBank/DDBJ databases">
        <title>Draft genome sequence of Haematococcus lacustris strain NIES-144.</title>
        <authorList>
            <person name="Morimoto D."/>
            <person name="Nakagawa S."/>
            <person name="Yoshida T."/>
            <person name="Sawayama S."/>
        </authorList>
    </citation>
    <scope>NUCLEOTIDE SEQUENCE [LARGE SCALE GENOMIC DNA]</scope>
    <source>
        <strain evidence="2 3">NIES-144</strain>
    </source>
</reference>
<accession>A0A699YGD0</accession>
<keyword evidence="1" id="KW-0732">Signal</keyword>
<proteinExistence type="predicted"/>
<gene>
    <name evidence="2" type="ORF">HaLaN_00658</name>
</gene>
<comment type="caution">
    <text evidence="2">The sequence shown here is derived from an EMBL/GenBank/DDBJ whole genome shotgun (WGS) entry which is preliminary data.</text>
</comment>
<feature type="chain" id="PRO_5025359759" evidence="1">
    <location>
        <begin position="19"/>
        <end position="96"/>
    </location>
</feature>
<evidence type="ECO:0000256" key="1">
    <source>
        <dbReference type="SAM" id="SignalP"/>
    </source>
</evidence>
<organism evidence="2 3">
    <name type="scientific">Haematococcus lacustris</name>
    <name type="common">Green alga</name>
    <name type="synonym">Haematococcus pluvialis</name>
    <dbReference type="NCBI Taxonomy" id="44745"/>
    <lineage>
        <taxon>Eukaryota</taxon>
        <taxon>Viridiplantae</taxon>
        <taxon>Chlorophyta</taxon>
        <taxon>core chlorophytes</taxon>
        <taxon>Chlorophyceae</taxon>
        <taxon>CS clade</taxon>
        <taxon>Chlamydomonadales</taxon>
        <taxon>Haematococcaceae</taxon>
        <taxon>Haematococcus</taxon>
    </lineage>
</organism>
<protein>
    <submittedName>
        <fullName evidence="2">Uncharacterized protein</fullName>
    </submittedName>
</protein>
<evidence type="ECO:0000313" key="2">
    <source>
        <dbReference type="EMBL" id="GFH06086.1"/>
    </source>
</evidence>
<feature type="non-terminal residue" evidence="2">
    <location>
        <position position="1"/>
    </location>
</feature>
<dbReference type="EMBL" id="BLLF01000021">
    <property type="protein sequence ID" value="GFH06086.1"/>
    <property type="molecule type" value="Genomic_DNA"/>
</dbReference>
<dbReference type="Proteomes" id="UP000485058">
    <property type="component" value="Unassembled WGS sequence"/>
</dbReference>
<evidence type="ECO:0000313" key="3">
    <source>
        <dbReference type="Proteomes" id="UP000485058"/>
    </source>
</evidence>
<feature type="non-terminal residue" evidence="2">
    <location>
        <position position="96"/>
    </location>
</feature>